<name>A0A6N9JGZ0_9ACTN</name>
<evidence type="ECO:0000313" key="2">
    <source>
        <dbReference type="EMBL" id="MZJ38934.1"/>
    </source>
</evidence>
<proteinExistence type="predicted"/>
<dbReference type="Pfam" id="PF13338">
    <property type="entry name" value="AbiEi_4"/>
    <property type="match status" value="1"/>
</dbReference>
<evidence type="ECO:0000313" key="3">
    <source>
        <dbReference type="Proteomes" id="UP000469380"/>
    </source>
</evidence>
<reference evidence="2 3" key="1">
    <citation type="journal article" date="2019" name="Nat. Med.">
        <title>A library of human gut bacterial isolates paired with longitudinal multiomics data enables mechanistic microbiome research.</title>
        <authorList>
            <person name="Poyet M."/>
            <person name="Groussin M."/>
            <person name="Gibbons S.M."/>
            <person name="Avila-Pacheco J."/>
            <person name="Jiang X."/>
            <person name="Kearney S.M."/>
            <person name="Perrotta A.R."/>
            <person name="Berdy B."/>
            <person name="Zhao S."/>
            <person name="Lieberman T.D."/>
            <person name="Swanson P.K."/>
            <person name="Smith M."/>
            <person name="Roesemann S."/>
            <person name="Alexander J.E."/>
            <person name="Rich S.A."/>
            <person name="Livny J."/>
            <person name="Vlamakis H."/>
            <person name="Clish C."/>
            <person name="Bullock K."/>
            <person name="Deik A."/>
            <person name="Scott J."/>
            <person name="Pierce K.A."/>
            <person name="Xavier R.J."/>
            <person name="Alm E.J."/>
        </authorList>
    </citation>
    <scope>NUCLEOTIDE SEQUENCE [LARGE SCALE GENOMIC DNA]</scope>
    <source>
        <strain evidence="2 3">BIOML-A20</strain>
    </source>
</reference>
<feature type="domain" description="AbiEi antitoxin N-terminal" evidence="1">
    <location>
        <begin position="5"/>
        <end position="50"/>
    </location>
</feature>
<protein>
    <recommendedName>
        <fullName evidence="1">AbiEi antitoxin N-terminal domain-containing protein</fullName>
    </recommendedName>
</protein>
<accession>A0A6N9JGZ0</accession>
<gene>
    <name evidence="2" type="ORF">GT464_03040</name>
</gene>
<dbReference type="EMBL" id="WWSR01000003">
    <property type="protein sequence ID" value="MZJ38934.1"/>
    <property type="molecule type" value="Genomic_DNA"/>
</dbReference>
<dbReference type="Proteomes" id="UP000469380">
    <property type="component" value="Unassembled WGS sequence"/>
</dbReference>
<dbReference type="RefSeq" id="WP_161160018.1">
    <property type="nucleotide sequence ID" value="NZ_WWSR01000003.1"/>
</dbReference>
<dbReference type="InterPro" id="IPR025159">
    <property type="entry name" value="AbiEi_N"/>
</dbReference>
<comment type="caution">
    <text evidence="2">The sequence shown here is derived from an EMBL/GenBank/DDBJ whole genome shotgun (WGS) entry which is preliminary data.</text>
</comment>
<dbReference type="AlphaFoldDB" id="A0A6N9JGZ0"/>
<organism evidence="2 3">
    <name type="scientific">Collinsella aerofaciens</name>
    <dbReference type="NCBI Taxonomy" id="74426"/>
    <lineage>
        <taxon>Bacteria</taxon>
        <taxon>Bacillati</taxon>
        <taxon>Actinomycetota</taxon>
        <taxon>Coriobacteriia</taxon>
        <taxon>Coriobacteriales</taxon>
        <taxon>Coriobacteriaceae</taxon>
        <taxon>Collinsella</taxon>
    </lineage>
</organism>
<evidence type="ECO:0000259" key="1">
    <source>
        <dbReference type="Pfam" id="PF13338"/>
    </source>
</evidence>
<sequence>MKHFDEIFELAADGYGIVTAAQAREIGVTTGELSRWCATGKLMRRGHGVYKLTQWVPTPRDVFAEAVALVGDEGFLWGESVLSMHALALVDPRAVTVATPKRVRRKLPAWVKTVSAPENAKTTFYEGIPSQCVADAIEACKGSVMTERLIEATKHAQAEGLITSNEHERLMKELS</sequence>